<dbReference type="AlphaFoldDB" id="A0A941DH17"/>
<dbReference type="EMBL" id="JAGSPM010000003">
    <property type="protein sequence ID" value="MBR7746112.1"/>
    <property type="molecule type" value="Genomic_DNA"/>
</dbReference>
<dbReference type="Pfam" id="PF09720">
    <property type="entry name" value="Unstab_antitox"/>
    <property type="match status" value="1"/>
</dbReference>
<organism evidence="1 2">
    <name type="scientific">Undibacterium baiyunense</name>
    <dbReference type="NCBI Taxonomy" id="2828731"/>
    <lineage>
        <taxon>Bacteria</taxon>
        <taxon>Pseudomonadati</taxon>
        <taxon>Pseudomonadota</taxon>
        <taxon>Betaproteobacteria</taxon>
        <taxon>Burkholderiales</taxon>
        <taxon>Oxalobacteraceae</taxon>
        <taxon>Undibacterium</taxon>
    </lineage>
</organism>
<keyword evidence="2" id="KW-1185">Reference proteome</keyword>
<name>A0A941DH17_9BURK</name>
<accession>A0A941DH17</accession>
<evidence type="ECO:0000313" key="1">
    <source>
        <dbReference type="EMBL" id="MBR7746112.1"/>
    </source>
</evidence>
<dbReference type="NCBIfam" id="TIGR02574">
    <property type="entry name" value="stabl_TIGR02574"/>
    <property type="match status" value="1"/>
</dbReference>
<dbReference type="Proteomes" id="UP000680158">
    <property type="component" value="Unassembled WGS sequence"/>
</dbReference>
<reference evidence="1 2" key="1">
    <citation type="submission" date="2021-04" db="EMBL/GenBank/DDBJ databases">
        <title>novel species isolated from subtropical streams in China.</title>
        <authorList>
            <person name="Lu H."/>
        </authorList>
    </citation>
    <scope>NUCLEOTIDE SEQUENCE [LARGE SCALE GENOMIC DNA]</scope>
    <source>
        <strain evidence="1 2">BYS107W</strain>
    </source>
</reference>
<comment type="caution">
    <text evidence="1">The sequence shown here is derived from an EMBL/GenBank/DDBJ whole genome shotgun (WGS) entry which is preliminary data.</text>
</comment>
<dbReference type="InterPro" id="IPR013406">
    <property type="entry name" value="CHP02574_addiction_mod"/>
</dbReference>
<sequence length="72" mass="7935">MSALLDEIKQLDIAERIQLVEDLWDSVATRSSDFPITEAQKTELDRRLAKRASAKPAGIGLDQIAQKLGVSI</sequence>
<protein>
    <submittedName>
        <fullName evidence="1">Addiction module protein</fullName>
    </submittedName>
</protein>
<evidence type="ECO:0000313" key="2">
    <source>
        <dbReference type="Proteomes" id="UP000680158"/>
    </source>
</evidence>
<dbReference type="RefSeq" id="WP_212683486.1">
    <property type="nucleotide sequence ID" value="NZ_JAGSPM010000003.1"/>
</dbReference>
<gene>
    <name evidence="1" type="ORF">KDM92_05925</name>
</gene>
<proteinExistence type="predicted"/>